<evidence type="ECO:0000313" key="2">
    <source>
        <dbReference type="Proteomes" id="UP000821865"/>
    </source>
</evidence>
<dbReference type="EMBL" id="CM023470">
    <property type="protein sequence ID" value="KAH7980370.1"/>
    <property type="molecule type" value="Genomic_DNA"/>
</dbReference>
<sequence length="150" mass="16365">MSAILQATVQAAVREAINRIVHLQSQQAAAMPAISAREMSRLVPLFDPTSQCVTIRREDADRIGIKCTVIAKPLTMGGYGSGRVTPCSEANVNLTVDQATADVPVLIVPNESQAIPLIVGQPFTEQPQVTIVRRGNTSRIFEELEERERK</sequence>
<gene>
    <name evidence="1" type="ORF">HPB49_015331</name>
</gene>
<name>A0ACB8E0V8_DERSI</name>
<reference evidence="1" key="1">
    <citation type="submission" date="2020-05" db="EMBL/GenBank/DDBJ databases">
        <title>Large-scale comparative analyses of tick genomes elucidate their genetic diversity and vector capacities.</title>
        <authorList>
            <person name="Jia N."/>
            <person name="Wang J."/>
            <person name="Shi W."/>
            <person name="Du L."/>
            <person name="Sun Y."/>
            <person name="Zhan W."/>
            <person name="Jiang J."/>
            <person name="Wang Q."/>
            <person name="Zhang B."/>
            <person name="Ji P."/>
            <person name="Sakyi L.B."/>
            <person name="Cui X."/>
            <person name="Yuan T."/>
            <person name="Jiang B."/>
            <person name="Yang W."/>
            <person name="Lam T.T.-Y."/>
            <person name="Chang Q."/>
            <person name="Ding S."/>
            <person name="Wang X."/>
            <person name="Zhu J."/>
            <person name="Ruan X."/>
            <person name="Zhao L."/>
            <person name="Wei J."/>
            <person name="Que T."/>
            <person name="Du C."/>
            <person name="Cheng J."/>
            <person name="Dai P."/>
            <person name="Han X."/>
            <person name="Huang E."/>
            <person name="Gao Y."/>
            <person name="Liu J."/>
            <person name="Shao H."/>
            <person name="Ye R."/>
            <person name="Li L."/>
            <person name="Wei W."/>
            <person name="Wang X."/>
            <person name="Wang C."/>
            <person name="Yang T."/>
            <person name="Huo Q."/>
            <person name="Li W."/>
            <person name="Guo W."/>
            <person name="Chen H."/>
            <person name="Zhou L."/>
            <person name="Ni X."/>
            <person name="Tian J."/>
            <person name="Zhou Y."/>
            <person name="Sheng Y."/>
            <person name="Liu T."/>
            <person name="Pan Y."/>
            <person name="Xia L."/>
            <person name="Li J."/>
            <person name="Zhao F."/>
            <person name="Cao W."/>
        </authorList>
    </citation>
    <scope>NUCLEOTIDE SEQUENCE</scope>
    <source>
        <strain evidence="1">Dsil-2018</strain>
    </source>
</reference>
<proteinExistence type="predicted"/>
<accession>A0ACB8E0V8</accession>
<keyword evidence="2" id="KW-1185">Reference proteome</keyword>
<dbReference type="Proteomes" id="UP000821865">
    <property type="component" value="Chromosome 1"/>
</dbReference>
<comment type="caution">
    <text evidence="1">The sequence shown here is derived from an EMBL/GenBank/DDBJ whole genome shotgun (WGS) entry which is preliminary data.</text>
</comment>
<evidence type="ECO:0000313" key="1">
    <source>
        <dbReference type="EMBL" id="KAH7980370.1"/>
    </source>
</evidence>
<protein>
    <submittedName>
        <fullName evidence="1">Uncharacterized protein</fullName>
    </submittedName>
</protein>
<organism evidence="1 2">
    <name type="scientific">Dermacentor silvarum</name>
    <name type="common">Tick</name>
    <dbReference type="NCBI Taxonomy" id="543639"/>
    <lineage>
        <taxon>Eukaryota</taxon>
        <taxon>Metazoa</taxon>
        <taxon>Ecdysozoa</taxon>
        <taxon>Arthropoda</taxon>
        <taxon>Chelicerata</taxon>
        <taxon>Arachnida</taxon>
        <taxon>Acari</taxon>
        <taxon>Parasitiformes</taxon>
        <taxon>Ixodida</taxon>
        <taxon>Ixodoidea</taxon>
        <taxon>Ixodidae</taxon>
        <taxon>Rhipicephalinae</taxon>
        <taxon>Dermacentor</taxon>
    </lineage>
</organism>